<keyword evidence="3" id="KW-1185">Reference proteome</keyword>
<dbReference type="SUPFAM" id="SSF88723">
    <property type="entry name" value="PIN domain-like"/>
    <property type="match status" value="1"/>
</dbReference>
<feature type="domain" description="PIN" evidence="1">
    <location>
        <begin position="7"/>
        <end position="113"/>
    </location>
</feature>
<dbReference type="Gene3D" id="3.40.50.1010">
    <property type="entry name" value="5'-nuclease"/>
    <property type="match status" value="1"/>
</dbReference>
<protein>
    <submittedName>
        <fullName evidence="2">Ribonuclease VapC</fullName>
    </submittedName>
</protein>
<name>A0ABQ6CYL1_9HYPH</name>
<dbReference type="EMBL" id="BSPC01000069">
    <property type="protein sequence ID" value="GLS23316.1"/>
    <property type="molecule type" value="Genomic_DNA"/>
</dbReference>
<dbReference type="Proteomes" id="UP001156882">
    <property type="component" value="Unassembled WGS sequence"/>
</dbReference>
<dbReference type="InterPro" id="IPR029060">
    <property type="entry name" value="PIN-like_dom_sf"/>
</dbReference>
<gene>
    <name evidence="2" type="primary">vapC_6</name>
    <name evidence="2" type="ORF">GCM10007874_63360</name>
</gene>
<evidence type="ECO:0000313" key="3">
    <source>
        <dbReference type="Proteomes" id="UP001156882"/>
    </source>
</evidence>
<comment type="caution">
    <text evidence="2">The sequence shown here is derived from an EMBL/GenBank/DDBJ whole genome shotgun (WGS) entry which is preliminary data.</text>
</comment>
<sequence length="135" mass="15178">MSCVNSHSQGHANVRRWISTVPDADLRLSAATLYEQRRGAESLRRRDPDRASRILTGIEALEKSYASRVVPIDAAIVAEWTRLLAGSAKDRWDLALVATAKVHDFTIVTRNIKDFQDRGARLLNPFHDPPRKFGT</sequence>
<reference evidence="3" key="1">
    <citation type="journal article" date="2019" name="Int. J. Syst. Evol. Microbiol.">
        <title>The Global Catalogue of Microorganisms (GCM) 10K type strain sequencing project: providing services to taxonomists for standard genome sequencing and annotation.</title>
        <authorList>
            <consortium name="The Broad Institute Genomics Platform"/>
            <consortium name="The Broad Institute Genome Sequencing Center for Infectious Disease"/>
            <person name="Wu L."/>
            <person name="Ma J."/>
        </authorList>
    </citation>
    <scope>NUCLEOTIDE SEQUENCE [LARGE SCALE GENOMIC DNA]</scope>
    <source>
        <strain evidence="3">NBRC 101365</strain>
    </source>
</reference>
<dbReference type="InterPro" id="IPR002716">
    <property type="entry name" value="PIN_dom"/>
</dbReference>
<accession>A0ABQ6CYL1</accession>
<evidence type="ECO:0000313" key="2">
    <source>
        <dbReference type="EMBL" id="GLS23316.1"/>
    </source>
</evidence>
<evidence type="ECO:0000259" key="1">
    <source>
        <dbReference type="Pfam" id="PF01850"/>
    </source>
</evidence>
<proteinExistence type="predicted"/>
<dbReference type="CDD" id="cd18746">
    <property type="entry name" value="PIN_VapC4-5_FitB-like"/>
    <property type="match status" value="1"/>
</dbReference>
<organism evidence="2 3">
    <name type="scientific">Labrys miyagiensis</name>
    <dbReference type="NCBI Taxonomy" id="346912"/>
    <lineage>
        <taxon>Bacteria</taxon>
        <taxon>Pseudomonadati</taxon>
        <taxon>Pseudomonadota</taxon>
        <taxon>Alphaproteobacteria</taxon>
        <taxon>Hyphomicrobiales</taxon>
        <taxon>Xanthobacteraceae</taxon>
        <taxon>Labrys</taxon>
    </lineage>
</organism>
<dbReference type="Pfam" id="PF01850">
    <property type="entry name" value="PIN"/>
    <property type="match status" value="1"/>
</dbReference>